<reference evidence="2" key="2">
    <citation type="journal article" date="2021" name="PeerJ">
        <title>Extensive microbial diversity within the chicken gut microbiome revealed by metagenomics and culture.</title>
        <authorList>
            <person name="Gilroy R."/>
            <person name="Ravi A."/>
            <person name="Getino M."/>
            <person name="Pursley I."/>
            <person name="Horton D.L."/>
            <person name="Alikhan N.F."/>
            <person name="Baker D."/>
            <person name="Gharbi K."/>
            <person name="Hall N."/>
            <person name="Watson M."/>
            <person name="Adriaenssens E.M."/>
            <person name="Foster-Nyarko E."/>
            <person name="Jarju S."/>
            <person name="Secka A."/>
            <person name="Antonio M."/>
            <person name="Oren A."/>
            <person name="Chaudhuri R.R."/>
            <person name="La Ragione R."/>
            <person name="Hildebrand F."/>
            <person name="Pallen M.J."/>
        </authorList>
    </citation>
    <scope>NUCLEOTIDE SEQUENCE</scope>
    <source>
        <strain evidence="2">ChiW13-3771</strain>
    </source>
</reference>
<comment type="caution">
    <text evidence="2">The sequence shown here is derived from an EMBL/GenBank/DDBJ whole genome shotgun (WGS) entry which is preliminary data.</text>
</comment>
<evidence type="ECO:0000313" key="2">
    <source>
        <dbReference type="EMBL" id="HIR87470.1"/>
    </source>
</evidence>
<gene>
    <name evidence="2" type="ORF">IAC96_00825</name>
</gene>
<sequence>MSEIIQSIIGYKVEVCGEIEVLFPCPCCGFRTLTERYNPMEETGYDICPYCNWEDDGTIDANTYRSINRGSIADYRQRIRENPNRYYINKWIKT</sequence>
<proteinExistence type="predicted"/>
<reference evidence="2" key="1">
    <citation type="submission" date="2020-10" db="EMBL/GenBank/DDBJ databases">
        <authorList>
            <person name="Gilroy R."/>
        </authorList>
    </citation>
    <scope>NUCLEOTIDE SEQUENCE</scope>
    <source>
        <strain evidence="2">ChiW13-3771</strain>
    </source>
</reference>
<organism evidence="2 3">
    <name type="scientific">Candidatus Fimimorpha faecalis</name>
    <dbReference type="NCBI Taxonomy" id="2840824"/>
    <lineage>
        <taxon>Bacteria</taxon>
        <taxon>Bacillati</taxon>
        <taxon>Bacillota</taxon>
        <taxon>Clostridia</taxon>
        <taxon>Eubacteriales</taxon>
        <taxon>Candidatus Fimimorpha</taxon>
    </lineage>
</organism>
<dbReference type="EMBL" id="DVHN01000005">
    <property type="protein sequence ID" value="HIR87470.1"/>
    <property type="molecule type" value="Genomic_DNA"/>
</dbReference>
<dbReference type="InterPro" id="IPR025983">
    <property type="entry name" value="Cys_rich_CPCC"/>
</dbReference>
<evidence type="ECO:0000259" key="1">
    <source>
        <dbReference type="Pfam" id="PF14206"/>
    </source>
</evidence>
<name>A0A9D1EC49_9FIRM</name>
<protein>
    <recommendedName>
        <fullName evidence="1">Cysteine-rich CPCC domain-containing protein</fullName>
    </recommendedName>
</protein>
<accession>A0A9D1EC49</accession>
<evidence type="ECO:0000313" key="3">
    <source>
        <dbReference type="Proteomes" id="UP000824201"/>
    </source>
</evidence>
<dbReference type="Proteomes" id="UP000824201">
    <property type="component" value="Unassembled WGS sequence"/>
</dbReference>
<dbReference type="Pfam" id="PF14206">
    <property type="entry name" value="Cys_rich_CPCC"/>
    <property type="match status" value="1"/>
</dbReference>
<dbReference type="AlphaFoldDB" id="A0A9D1EC49"/>
<feature type="domain" description="Cysteine-rich CPCC" evidence="1">
    <location>
        <begin position="23"/>
        <end position="77"/>
    </location>
</feature>